<comment type="caution">
    <text evidence="1">The sequence shown here is derived from an EMBL/GenBank/DDBJ whole genome shotgun (WGS) entry which is preliminary data.</text>
</comment>
<organism evidence="1 2">
    <name type="scientific">Lysobacter silvisoli</name>
    <dbReference type="NCBI Taxonomy" id="2293254"/>
    <lineage>
        <taxon>Bacteria</taxon>
        <taxon>Pseudomonadati</taxon>
        <taxon>Pseudomonadota</taxon>
        <taxon>Gammaproteobacteria</taxon>
        <taxon>Lysobacterales</taxon>
        <taxon>Lysobacteraceae</taxon>
        <taxon>Lysobacter</taxon>
    </lineage>
</organism>
<reference evidence="1 2" key="1">
    <citation type="submission" date="2018-08" db="EMBL/GenBank/DDBJ databases">
        <title>Lysobacter sp. zong2l5, whole genome shotgun sequence.</title>
        <authorList>
            <person name="Zhang X."/>
            <person name="Feng G."/>
            <person name="Zhu H."/>
        </authorList>
    </citation>
    <scope>NUCLEOTIDE SEQUENCE [LARGE SCALE GENOMIC DNA]</scope>
    <source>
        <strain evidence="2">zong2l5</strain>
    </source>
</reference>
<dbReference type="EMBL" id="QTSU01000001">
    <property type="protein sequence ID" value="RDZ29716.1"/>
    <property type="molecule type" value="Genomic_DNA"/>
</dbReference>
<gene>
    <name evidence="1" type="ORF">DX914_06325</name>
</gene>
<evidence type="ECO:0000313" key="1">
    <source>
        <dbReference type="EMBL" id="RDZ29716.1"/>
    </source>
</evidence>
<accession>A0A371K705</accession>
<evidence type="ECO:0000313" key="2">
    <source>
        <dbReference type="Proteomes" id="UP000264492"/>
    </source>
</evidence>
<keyword evidence="2" id="KW-1185">Reference proteome</keyword>
<protein>
    <recommendedName>
        <fullName evidence="3">VCBS repeat-containing protein</fullName>
    </recommendedName>
</protein>
<name>A0A371K705_9GAMM</name>
<sequence length="166" mass="18327">MSRFIPAGSKRLALQRTDLDGDGREDALLIVDPPSAADAKLGEGAPRSVLVLIRDADGRLQAARRSDKLVPCARCGGIAGDPFGYLRVHPGGFTVLLEGGSRERWSDEFVFDYSAPQQDWLLAKAVRSVVDTETGQDKRIELRVDDFGEVRFEAFDRDRLPSVREP</sequence>
<dbReference type="OrthoDB" id="86940at2"/>
<proteinExistence type="predicted"/>
<dbReference type="AlphaFoldDB" id="A0A371K705"/>
<evidence type="ECO:0008006" key="3">
    <source>
        <dbReference type="Google" id="ProtNLM"/>
    </source>
</evidence>
<dbReference type="Proteomes" id="UP000264492">
    <property type="component" value="Unassembled WGS sequence"/>
</dbReference>